<accession>A0A1F5EA34</accession>
<protein>
    <recommendedName>
        <fullName evidence="4">ABC transporter permease</fullName>
    </recommendedName>
</protein>
<feature type="transmembrane region" description="Helical" evidence="1">
    <location>
        <begin position="227"/>
        <end position="249"/>
    </location>
</feature>
<dbReference type="GO" id="GO:0005886">
    <property type="term" value="C:plasma membrane"/>
    <property type="evidence" value="ECO:0007669"/>
    <property type="project" value="UniProtKB-SubCell"/>
</dbReference>
<evidence type="ECO:0008006" key="4">
    <source>
        <dbReference type="Google" id="ProtNLM"/>
    </source>
</evidence>
<feature type="transmembrane region" description="Helical" evidence="1">
    <location>
        <begin position="163"/>
        <end position="186"/>
    </location>
</feature>
<evidence type="ECO:0000313" key="2">
    <source>
        <dbReference type="EMBL" id="OGD64277.1"/>
    </source>
</evidence>
<organism evidence="2 3">
    <name type="scientific">Candidatus Berkelbacteria bacterium RIFCSPLOWO2_01_FULL_50_28</name>
    <dbReference type="NCBI Taxonomy" id="1797471"/>
    <lineage>
        <taxon>Bacteria</taxon>
        <taxon>Candidatus Berkelbacteria</taxon>
    </lineage>
</organism>
<feature type="transmembrane region" description="Helical" evidence="1">
    <location>
        <begin position="54"/>
        <end position="76"/>
    </location>
</feature>
<reference evidence="2 3" key="1">
    <citation type="journal article" date="2016" name="Nat. Commun.">
        <title>Thousands of microbial genomes shed light on interconnected biogeochemical processes in an aquifer system.</title>
        <authorList>
            <person name="Anantharaman K."/>
            <person name="Brown C.T."/>
            <person name="Hug L.A."/>
            <person name="Sharon I."/>
            <person name="Castelle C.J."/>
            <person name="Probst A.J."/>
            <person name="Thomas B.C."/>
            <person name="Singh A."/>
            <person name="Wilkins M.J."/>
            <person name="Karaoz U."/>
            <person name="Brodie E.L."/>
            <person name="Williams K.H."/>
            <person name="Hubbard S.S."/>
            <person name="Banfield J.F."/>
        </authorList>
    </citation>
    <scope>NUCLEOTIDE SEQUENCE [LARGE SCALE GENOMIC DNA]</scope>
</reference>
<gene>
    <name evidence="2" type="ORF">A3A71_03830</name>
</gene>
<dbReference type="AlphaFoldDB" id="A0A1F5EA34"/>
<evidence type="ECO:0000313" key="3">
    <source>
        <dbReference type="Proteomes" id="UP000177481"/>
    </source>
</evidence>
<evidence type="ECO:0000256" key="1">
    <source>
        <dbReference type="SAM" id="Phobius"/>
    </source>
</evidence>
<feature type="transmembrane region" description="Helical" evidence="1">
    <location>
        <begin position="21"/>
        <end position="42"/>
    </location>
</feature>
<dbReference type="STRING" id="1797471.A3A71_03830"/>
<name>A0A1F5EA34_9BACT</name>
<dbReference type="PANTHER" id="PTHR43471:SF10">
    <property type="entry name" value="SLL1107 PROTEIN"/>
    <property type="match status" value="1"/>
</dbReference>
<comment type="caution">
    <text evidence="2">The sequence shown here is derived from an EMBL/GenBank/DDBJ whole genome shotgun (WGS) entry which is preliminary data.</text>
</comment>
<dbReference type="Pfam" id="PF12679">
    <property type="entry name" value="ABC2_membrane_2"/>
    <property type="match status" value="1"/>
</dbReference>
<keyword evidence="1" id="KW-1133">Transmembrane helix</keyword>
<feature type="transmembrane region" description="Helical" evidence="1">
    <location>
        <begin position="130"/>
        <end position="156"/>
    </location>
</feature>
<dbReference type="PANTHER" id="PTHR43471">
    <property type="entry name" value="ABC TRANSPORTER PERMEASE"/>
    <property type="match status" value="1"/>
</dbReference>
<dbReference type="Proteomes" id="UP000177481">
    <property type="component" value="Unassembled WGS sequence"/>
</dbReference>
<keyword evidence="1" id="KW-0812">Transmembrane</keyword>
<dbReference type="EMBL" id="MEZX01000003">
    <property type="protein sequence ID" value="OGD64277.1"/>
    <property type="molecule type" value="Genomic_DNA"/>
</dbReference>
<feature type="transmembrane region" description="Helical" evidence="1">
    <location>
        <begin position="97"/>
        <end position="124"/>
    </location>
</feature>
<sequence length="254" mass="28372">MIKTIKTIALNTFRETIRDRIFYSLIAFAVLTVAASLLAGSVSLGQDVRVIGDFSLTAILVFELIITLFIGTQLVWREIERKTVYLVLSKPVSREAFYLGKFFGLCLTLLVSGVIMGVIFLSIMAFKTHAFNFIAALAILLVILEAWLLTAVGLLFSSFTTPLASAIYTFCLALIGHSSTTIWLMAKKATPAVRYVLESVYYVFPNLEKFNLRNEVAFSFQPEAGQMVMILLYFVAYTVAVLLLGMAAFRRHEF</sequence>
<proteinExistence type="predicted"/>
<dbReference type="GO" id="GO:0140359">
    <property type="term" value="F:ABC-type transporter activity"/>
    <property type="evidence" value="ECO:0007669"/>
    <property type="project" value="InterPro"/>
</dbReference>
<keyword evidence="1" id="KW-0472">Membrane</keyword>